<reference evidence="1 2" key="1">
    <citation type="journal article" date="2014" name="Genome Announc.">
        <title>Draft Genome Sequences of Two Vibrionaceae Species, Vibrio ponticus C121 and Photobacterium aphoticum C119, Isolated as Coral Reef Microbiota.</title>
        <authorList>
            <person name="Al-saari N."/>
            <person name="Meirelles P.M."/>
            <person name="Mino S."/>
            <person name="Suda W."/>
            <person name="Oshima K."/>
            <person name="Hattori M."/>
            <person name="Ohkuma M."/>
            <person name="Thompson F.L."/>
            <person name="Gomez-Gil B."/>
            <person name="Sawabe T."/>
            <person name="Sawabe T."/>
        </authorList>
    </citation>
    <scope>NUCLEOTIDE SEQUENCE [LARGE SCALE GENOMIC DNA]</scope>
    <source>
        <strain evidence="1 2">JCM 19237</strain>
    </source>
</reference>
<accession>A0A090QNA4</accession>
<name>A0A090QNA4_9GAMM</name>
<dbReference type="STRING" id="754436.JCM19237_1073"/>
<evidence type="ECO:0000313" key="2">
    <source>
        <dbReference type="Proteomes" id="UP000029227"/>
    </source>
</evidence>
<evidence type="ECO:0000313" key="1">
    <source>
        <dbReference type="EMBL" id="GAL04401.1"/>
    </source>
</evidence>
<dbReference type="Proteomes" id="UP000029227">
    <property type="component" value="Unassembled WGS sequence"/>
</dbReference>
<dbReference type="EMBL" id="BBMN01000004">
    <property type="protein sequence ID" value="GAL04401.1"/>
    <property type="molecule type" value="Genomic_DNA"/>
</dbReference>
<sequence length="163" mass="17783">MPDDTMIKDFSEVHKRYADQYGIPFLTASATVDNGYLAFGVEAVSESYRRYGHAIAQAPTGSPHALALYALVDEQDAIDRLLALKAAHPAVETTAGWVDAIDNHGNVSEKIIGIDQGMFVGAFIADEVRANVARYVARHGWEADLALLYTDFVADKTLPAENR</sequence>
<gene>
    <name evidence="1" type="ORF">JCM19237_1073</name>
</gene>
<dbReference type="Gene3D" id="1.50.10.140">
    <property type="match status" value="1"/>
</dbReference>
<organism evidence="1 2">
    <name type="scientific">Photobacterium aphoticum</name>
    <dbReference type="NCBI Taxonomy" id="754436"/>
    <lineage>
        <taxon>Bacteria</taxon>
        <taxon>Pseudomonadati</taxon>
        <taxon>Pseudomonadota</taxon>
        <taxon>Gammaproteobacteria</taxon>
        <taxon>Vibrionales</taxon>
        <taxon>Vibrionaceae</taxon>
        <taxon>Photobacterium</taxon>
    </lineage>
</organism>
<dbReference type="eggNOG" id="COG3459">
    <property type="taxonomic scope" value="Bacteria"/>
</dbReference>
<dbReference type="AlphaFoldDB" id="A0A090QNA4"/>
<protein>
    <submittedName>
        <fullName evidence="1">Putative membrane protein</fullName>
    </submittedName>
</protein>
<proteinExistence type="predicted"/>
<comment type="caution">
    <text evidence="1">The sequence shown here is derived from an EMBL/GenBank/DDBJ whole genome shotgun (WGS) entry which is preliminary data.</text>
</comment>